<evidence type="ECO:0000256" key="10">
    <source>
        <dbReference type="ARBA" id="ARBA00022917"/>
    </source>
</evidence>
<keyword evidence="6" id="KW-0547">Nucleotide-binding</keyword>
<dbReference type="Gene3D" id="3.30.980.10">
    <property type="entry name" value="Threonyl-trna Synthetase, Chain A, domain 2"/>
    <property type="match status" value="1"/>
</dbReference>
<evidence type="ECO:0000256" key="5">
    <source>
        <dbReference type="ARBA" id="ARBA00022723"/>
    </source>
</evidence>
<dbReference type="Pfam" id="PF07973">
    <property type="entry name" value="tRNA_SAD"/>
    <property type="match status" value="1"/>
</dbReference>
<evidence type="ECO:0000256" key="12">
    <source>
        <dbReference type="ARBA" id="ARBA00049515"/>
    </source>
</evidence>
<dbReference type="PANTHER" id="PTHR11451">
    <property type="entry name" value="THREONINE-TRNA LIGASE"/>
    <property type="match status" value="1"/>
</dbReference>
<dbReference type="InterPro" id="IPR002320">
    <property type="entry name" value="Thr-tRNA-ligase_IIa"/>
</dbReference>
<name>A0A2M6YC35_9BACT</name>
<dbReference type="EC" id="6.1.1.3" evidence="2 13"/>
<keyword evidence="8" id="KW-0067">ATP-binding</keyword>
<gene>
    <name evidence="15" type="ORF">COT12_01950</name>
</gene>
<dbReference type="InterPro" id="IPR018163">
    <property type="entry name" value="Thr/Ala-tRNA-synth_IIc_edit"/>
</dbReference>
<dbReference type="InterPro" id="IPR012947">
    <property type="entry name" value="tRNA_SAD"/>
</dbReference>
<dbReference type="SMART" id="SM00863">
    <property type="entry name" value="tRNA_SAD"/>
    <property type="match status" value="1"/>
</dbReference>
<dbReference type="FunFam" id="3.30.980.10:FF:000005">
    <property type="entry name" value="Threonyl-tRNA synthetase, mitochondrial"/>
    <property type="match status" value="1"/>
</dbReference>
<keyword evidence="4 15" id="KW-0436">Ligase</keyword>
<evidence type="ECO:0000259" key="14">
    <source>
        <dbReference type="PROSITE" id="PS50862"/>
    </source>
</evidence>
<dbReference type="GO" id="GO:0005737">
    <property type="term" value="C:cytoplasm"/>
    <property type="evidence" value="ECO:0007669"/>
    <property type="project" value="UniProtKB-UniRule"/>
</dbReference>
<keyword evidence="9" id="KW-0694">RNA-binding</keyword>
<dbReference type="SUPFAM" id="SSF55681">
    <property type="entry name" value="Class II aaRS and biotin synthetases"/>
    <property type="match status" value="1"/>
</dbReference>
<dbReference type="Gene3D" id="3.30.930.10">
    <property type="entry name" value="Bira Bifunctional Protein, Domain 2"/>
    <property type="match status" value="1"/>
</dbReference>
<dbReference type="InterPro" id="IPR006195">
    <property type="entry name" value="aa-tRNA-synth_II"/>
</dbReference>
<dbReference type="PRINTS" id="PR01047">
    <property type="entry name" value="TRNASYNTHTHR"/>
</dbReference>
<evidence type="ECO:0000256" key="2">
    <source>
        <dbReference type="ARBA" id="ARBA00013163"/>
    </source>
</evidence>
<dbReference type="NCBIfam" id="TIGR00418">
    <property type="entry name" value="thrS"/>
    <property type="match status" value="1"/>
</dbReference>
<dbReference type="InterPro" id="IPR002314">
    <property type="entry name" value="aa-tRNA-synt_IIb"/>
</dbReference>
<dbReference type="SUPFAM" id="SSF55186">
    <property type="entry name" value="ThrRS/AlaRS common domain"/>
    <property type="match status" value="1"/>
</dbReference>
<feature type="domain" description="Aminoacyl-transfer RNA synthetases class-II family profile" evidence="14">
    <location>
        <begin position="208"/>
        <end position="469"/>
    </location>
</feature>
<reference evidence="16" key="1">
    <citation type="submission" date="2017-09" db="EMBL/GenBank/DDBJ databases">
        <title>Depth-based differentiation of microbial function through sediment-hosted aquifers and enrichment of novel symbionts in the deep terrestrial subsurface.</title>
        <authorList>
            <person name="Probst A.J."/>
            <person name="Ladd B."/>
            <person name="Jarett J.K."/>
            <person name="Geller-Mcgrath D.E."/>
            <person name="Sieber C.M.K."/>
            <person name="Emerson J.B."/>
            <person name="Anantharaman K."/>
            <person name="Thomas B.C."/>
            <person name="Malmstrom R."/>
            <person name="Stieglmeier M."/>
            <person name="Klingl A."/>
            <person name="Woyke T."/>
            <person name="Ryan C.M."/>
            <person name="Banfield J.F."/>
        </authorList>
    </citation>
    <scope>NUCLEOTIDE SEQUENCE [LARGE SCALE GENOMIC DNA]</scope>
</reference>
<dbReference type="GO" id="GO:0000049">
    <property type="term" value="F:tRNA binding"/>
    <property type="evidence" value="ECO:0007669"/>
    <property type="project" value="UniProtKB-KW"/>
</dbReference>
<dbReference type="GO" id="GO:0046872">
    <property type="term" value="F:metal ion binding"/>
    <property type="evidence" value="ECO:0007669"/>
    <property type="project" value="UniProtKB-KW"/>
</dbReference>
<keyword evidence="11" id="KW-0030">Aminoacyl-tRNA synthetase</keyword>
<dbReference type="InterPro" id="IPR045864">
    <property type="entry name" value="aa-tRNA-synth_II/BPL/LPL"/>
</dbReference>
<evidence type="ECO:0000256" key="3">
    <source>
        <dbReference type="ARBA" id="ARBA00022555"/>
    </source>
</evidence>
<evidence type="ECO:0000256" key="1">
    <source>
        <dbReference type="ARBA" id="ARBA00008226"/>
    </source>
</evidence>
<comment type="catalytic activity">
    <reaction evidence="12">
        <text>tRNA(Thr) + L-threonine + ATP = L-threonyl-tRNA(Thr) + AMP + diphosphate + H(+)</text>
        <dbReference type="Rhea" id="RHEA:24624"/>
        <dbReference type="Rhea" id="RHEA-COMP:9670"/>
        <dbReference type="Rhea" id="RHEA-COMP:9704"/>
        <dbReference type="ChEBI" id="CHEBI:15378"/>
        <dbReference type="ChEBI" id="CHEBI:30616"/>
        <dbReference type="ChEBI" id="CHEBI:33019"/>
        <dbReference type="ChEBI" id="CHEBI:57926"/>
        <dbReference type="ChEBI" id="CHEBI:78442"/>
        <dbReference type="ChEBI" id="CHEBI:78534"/>
        <dbReference type="ChEBI" id="CHEBI:456215"/>
        <dbReference type="EC" id="6.1.1.3"/>
    </reaction>
</comment>
<protein>
    <recommendedName>
        <fullName evidence="2 13">Threonine--tRNA ligase</fullName>
        <ecNumber evidence="2 13">6.1.1.3</ecNumber>
    </recommendedName>
</protein>
<sequence length="469" mass="54885">MTEKKFEIEVIRHSLSHVLAAAVMEMFPETKLGIGPAIDNGFYYDFDLPRTLIPKDLPLLEEKMREIIAKDEKFIRIEVTGEEAIKQLANQHYKHELISELGDEKISIYQTGNFVDLCKGPHVDSTIDLKSAGWRLDKIAGAYWKGSEKNKMLQRIYALAFEDQKKSDEYLKNHEEAEKRDHRKIGAELDLFSFHEEGPGFAFWHDKGWFIFQKLLEYWRQIHRRENYLEVNTPILLSAELWKQSGHWENYQQKMFVAKTAEDKEFTLGVKPMNCMGGILIYKEKMHSYRDLPIKMGEIGLVHRNESSGEMHGLLRLRQFTQDDAHIYCRPDQIKDEILKIFDLCFEVYKKFNLEIDHIELSTRPEKSTGSDDAWELAESTMKEILSENNIEHRINEGDGAFYGPKFDFHLRDAIGRTWQCGTIQLDFAQPENFDLSYIDDNGEKSRPVMIHRVIYGAIERFLGIYLEN</sequence>
<evidence type="ECO:0000256" key="11">
    <source>
        <dbReference type="ARBA" id="ARBA00023146"/>
    </source>
</evidence>
<comment type="caution">
    <text evidence="15">The sequence shown here is derived from an EMBL/GenBank/DDBJ whole genome shotgun (WGS) entry which is preliminary data.</text>
</comment>
<feature type="non-terminal residue" evidence="15">
    <location>
        <position position="469"/>
    </location>
</feature>
<evidence type="ECO:0000256" key="6">
    <source>
        <dbReference type="ARBA" id="ARBA00022741"/>
    </source>
</evidence>
<dbReference type="Gene3D" id="3.30.54.20">
    <property type="match status" value="1"/>
</dbReference>
<evidence type="ECO:0000313" key="16">
    <source>
        <dbReference type="Proteomes" id="UP000229896"/>
    </source>
</evidence>
<keyword evidence="5" id="KW-0479">Metal-binding</keyword>
<evidence type="ECO:0000313" key="15">
    <source>
        <dbReference type="EMBL" id="PIU24266.1"/>
    </source>
</evidence>
<organism evidence="15 16">
    <name type="scientific">Candidatus Berkelbacteria bacterium CG08_land_8_20_14_0_20_39_8</name>
    <dbReference type="NCBI Taxonomy" id="1974511"/>
    <lineage>
        <taxon>Bacteria</taxon>
        <taxon>Candidatus Berkelbacteria</taxon>
    </lineage>
</organism>
<accession>A0A2M6YC35</accession>
<evidence type="ECO:0000256" key="13">
    <source>
        <dbReference type="NCBIfam" id="TIGR00418"/>
    </source>
</evidence>
<proteinExistence type="inferred from homology"/>
<dbReference type="InterPro" id="IPR033728">
    <property type="entry name" value="ThrRS_core"/>
</dbReference>
<dbReference type="GO" id="GO:0006435">
    <property type="term" value="P:threonyl-tRNA aminoacylation"/>
    <property type="evidence" value="ECO:0007669"/>
    <property type="project" value="UniProtKB-UniRule"/>
</dbReference>
<dbReference type="CDD" id="cd00771">
    <property type="entry name" value="ThrRS_core"/>
    <property type="match status" value="1"/>
</dbReference>
<dbReference type="PROSITE" id="PS50862">
    <property type="entry name" value="AA_TRNA_LIGASE_II"/>
    <property type="match status" value="1"/>
</dbReference>
<evidence type="ECO:0000256" key="8">
    <source>
        <dbReference type="ARBA" id="ARBA00022840"/>
    </source>
</evidence>
<keyword evidence="3" id="KW-0820">tRNA-binding</keyword>
<dbReference type="AlphaFoldDB" id="A0A2M6YC35"/>
<dbReference type="PANTHER" id="PTHR11451:SF44">
    <property type="entry name" value="THREONINE--TRNA LIGASE, CHLOROPLASTIC_MITOCHONDRIAL 2"/>
    <property type="match status" value="1"/>
</dbReference>
<dbReference type="FunFam" id="3.30.930.10:FF:000002">
    <property type="entry name" value="Threonine--tRNA ligase"/>
    <property type="match status" value="1"/>
</dbReference>
<comment type="similarity">
    <text evidence="1">Belongs to the class-II aminoacyl-tRNA synthetase family.</text>
</comment>
<dbReference type="Pfam" id="PF00587">
    <property type="entry name" value="tRNA-synt_2b"/>
    <property type="match status" value="1"/>
</dbReference>
<evidence type="ECO:0000256" key="9">
    <source>
        <dbReference type="ARBA" id="ARBA00022884"/>
    </source>
</evidence>
<dbReference type="GO" id="GO:0005524">
    <property type="term" value="F:ATP binding"/>
    <property type="evidence" value="ECO:0007669"/>
    <property type="project" value="UniProtKB-KW"/>
</dbReference>
<evidence type="ECO:0000256" key="7">
    <source>
        <dbReference type="ARBA" id="ARBA00022833"/>
    </source>
</evidence>
<dbReference type="EMBL" id="PEXI01000061">
    <property type="protein sequence ID" value="PIU24266.1"/>
    <property type="molecule type" value="Genomic_DNA"/>
</dbReference>
<evidence type="ECO:0000256" key="4">
    <source>
        <dbReference type="ARBA" id="ARBA00022598"/>
    </source>
</evidence>
<dbReference type="GO" id="GO:0004829">
    <property type="term" value="F:threonine-tRNA ligase activity"/>
    <property type="evidence" value="ECO:0007669"/>
    <property type="project" value="UniProtKB-UniRule"/>
</dbReference>
<keyword evidence="10" id="KW-0648">Protein biosynthesis</keyword>
<dbReference type="Proteomes" id="UP000229896">
    <property type="component" value="Unassembled WGS sequence"/>
</dbReference>
<keyword evidence="7" id="KW-0862">Zinc</keyword>